<name>A0ABW3M8N0_9PSEU</name>
<reference evidence="2" key="1">
    <citation type="journal article" date="2019" name="Int. J. Syst. Evol. Microbiol.">
        <title>The Global Catalogue of Microorganisms (GCM) 10K type strain sequencing project: providing services to taxonomists for standard genome sequencing and annotation.</title>
        <authorList>
            <consortium name="The Broad Institute Genomics Platform"/>
            <consortium name="The Broad Institute Genome Sequencing Center for Infectious Disease"/>
            <person name="Wu L."/>
            <person name="Ma J."/>
        </authorList>
    </citation>
    <scope>NUCLEOTIDE SEQUENCE [LARGE SCALE GENOMIC DNA]</scope>
    <source>
        <strain evidence="2">JCM 31486</strain>
    </source>
</reference>
<sequence>MTKQRLTRTDEVSGKRNVPLRDIAVTYRHAEMDRRIVNIDASRRCRKGRWWNPAGAHSDIWYPESAHLLRSLADLAR</sequence>
<accession>A0ABW3M8N0</accession>
<evidence type="ECO:0000313" key="1">
    <source>
        <dbReference type="EMBL" id="MFD1046956.1"/>
    </source>
</evidence>
<gene>
    <name evidence="1" type="ORF">ACFQ1S_16095</name>
</gene>
<dbReference type="Proteomes" id="UP001597045">
    <property type="component" value="Unassembled WGS sequence"/>
</dbReference>
<organism evidence="1 2">
    <name type="scientific">Kibdelosporangium lantanae</name>
    <dbReference type="NCBI Taxonomy" id="1497396"/>
    <lineage>
        <taxon>Bacteria</taxon>
        <taxon>Bacillati</taxon>
        <taxon>Actinomycetota</taxon>
        <taxon>Actinomycetes</taxon>
        <taxon>Pseudonocardiales</taxon>
        <taxon>Pseudonocardiaceae</taxon>
        <taxon>Kibdelosporangium</taxon>
    </lineage>
</organism>
<proteinExistence type="predicted"/>
<comment type="caution">
    <text evidence="1">The sequence shown here is derived from an EMBL/GenBank/DDBJ whole genome shotgun (WGS) entry which is preliminary data.</text>
</comment>
<protein>
    <submittedName>
        <fullName evidence="1">Uncharacterized protein</fullName>
    </submittedName>
</protein>
<dbReference type="EMBL" id="JBHTIS010000862">
    <property type="protein sequence ID" value="MFD1046956.1"/>
    <property type="molecule type" value="Genomic_DNA"/>
</dbReference>
<evidence type="ECO:0000313" key="2">
    <source>
        <dbReference type="Proteomes" id="UP001597045"/>
    </source>
</evidence>
<keyword evidence="2" id="KW-1185">Reference proteome</keyword>